<keyword evidence="3" id="KW-1185">Reference proteome</keyword>
<evidence type="ECO:0000259" key="1">
    <source>
        <dbReference type="Pfam" id="PF19263"/>
    </source>
</evidence>
<accession>A0A848HLK3</accession>
<evidence type="ECO:0000313" key="2">
    <source>
        <dbReference type="EMBL" id="NML62245.1"/>
    </source>
</evidence>
<dbReference type="Proteomes" id="UP000583752">
    <property type="component" value="Unassembled WGS sequence"/>
</dbReference>
<reference evidence="2 3" key="1">
    <citation type="submission" date="2020-04" db="EMBL/GenBank/DDBJ databases">
        <title>Massilia sp. RP-1-19 isolated from soil.</title>
        <authorList>
            <person name="Dahal R.H."/>
        </authorList>
    </citation>
    <scope>NUCLEOTIDE SEQUENCE [LARGE SCALE GENOMIC DNA]</scope>
    <source>
        <strain evidence="2 3">RP-1-19</strain>
    </source>
</reference>
<dbReference type="EMBL" id="JABBGG010000007">
    <property type="protein sequence ID" value="NML62245.1"/>
    <property type="molecule type" value="Genomic_DNA"/>
</dbReference>
<name>A0A848HLK3_9BURK</name>
<protein>
    <recommendedName>
        <fullName evidence="1">NrS-1 polymerase-like helicase domain-containing protein</fullName>
    </recommendedName>
</protein>
<comment type="caution">
    <text evidence="2">The sequence shown here is derived from an EMBL/GenBank/DDBJ whole genome shotgun (WGS) entry which is preliminary data.</text>
</comment>
<dbReference type="InterPro" id="IPR045455">
    <property type="entry name" value="NrS-1_pol-like_helicase"/>
</dbReference>
<dbReference type="InterPro" id="IPR027417">
    <property type="entry name" value="P-loop_NTPase"/>
</dbReference>
<dbReference type="AlphaFoldDB" id="A0A848HLK3"/>
<organism evidence="2 3">
    <name type="scientific">Massilia polaris</name>
    <dbReference type="NCBI Taxonomy" id="2728846"/>
    <lineage>
        <taxon>Bacteria</taxon>
        <taxon>Pseudomonadati</taxon>
        <taxon>Pseudomonadota</taxon>
        <taxon>Betaproteobacteria</taxon>
        <taxon>Burkholderiales</taxon>
        <taxon>Oxalobacteraceae</taxon>
        <taxon>Telluria group</taxon>
        <taxon>Massilia</taxon>
    </lineage>
</organism>
<dbReference type="Gene3D" id="3.40.50.300">
    <property type="entry name" value="P-loop containing nucleotide triphosphate hydrolases"/>
    <property type="match status" value="1"/>
</dbReference>
<evidence type="ECO:0000313" key="3">
    <source>
        <dbReference type="Proteomes" id="UP000583752"/>
    </source>
</evidence>
<dbReference type="RefSeq" id="WP_169466997.1">
    <property type="nucleotide sequence ID" value="NZ_JABBGG010000007.1"/>
</dbReference>
<sequence length="247" mass="27220">MKTNMTAIASRLAESSKVFVRTLALLTRPAPTRMPSCCVNINALLLHLCDFDHELYGYVLKWLAYPLRHPGAKMNRALIFNGGAGSGKSLFFNRVVTGLYGGEARHVNDSVLTASFNAWAASARFVLAEDDLTNQAQVTLKRLISSDIVTINGKGVPEYAEPNRMNFVFLSGAADFLPASVGDRRFVVIEVPPARGPLFYRAVRDEIDNGGVDAFREYLMRGIDLGTFDQYTLPPVTARVRAQVEFA</sequence>
<feature type="domain" description="NrS-1 polymerase-like helicase" evidence="1">
    <location>
        <begin position="81"/>
        <end position="185"/>
    </location>
</feature>
<gene>
    <name evidence="2" type="ORF">HHL21_14405</name>
</gene>
<dbReference type="Pfam" id="PF19263">
    <property type="entry name" value="DUF5906"/>
    <property type="match status" value="1"/>
</dbReference>
<dbReference type="SUPFAM" id="SSF52540">
    <property type="entry name" value="P-loop containing nucleoside triphosphate hydrolases"/>
    <property type="match status" value="1"/>
</dbReference>
<proteinExistence type="predicted"/>